<sequence>MSDEATNVQGSSRSTRGLARGLMGGLSRFLLGHGLFLVVLAGAVVTRWIAVRGFPSVLWFGDSNTYLEGALHFEPSPLRPGGYSIFLWLLKPFHSFLVVLAAQHAMGVLTGVMVYALVWRGIRAAWPRRGVWLPGLVASLLSVPVLYDAYQIQLEHMLVSDELFTFLLAAGVTAVLWKPRRMSWWVGALAGLLISSAAMVRSVGLPMLIVVLVCMLVMRSGWRAMAATVVAAVIPVALYMSWFHSAHGKYAITTTDRIWLYGRTADFARCDIIKPDPDVAILCRDHLTPVPGTAPAFQALWGDDSGFKKVPGWMYNPKANELAGEFAMAAITKQPGDYARVVVRDTFRSFEWERKPYPRKSTVEEYEFPVGASLRDDHALRAYPYGGKTAQARVVEPYGDWMRDYQDWAFVRGPYLGVLMAVGLLGVLVRVRRLGGEVLLPWSISLALLVVPAATADFDYRYVLPAIPFAALAAGLTFARRPRPAVAPPAAAEPSSPEPGELSDDSEPTENREKVGR</sequence>
<evidence type="ECO:0008006" key="5">
    <source>
        <dbReference type="Google" id="ProtNLM"/>
    </source>
</evidence>
<reference evidence="4" key="1">
    <citation type="journal article" date="2019" name="Int. J. Syst. Evol. Microbiol.">
        <title>The Global Catalogue of Microorganisms (GCM) 10K type strain sequencing project: providing services to taxonomists for standard genome sequencing and annotation.</title>
        <authorList>
            <consortium name="The Broad Institute Genomics Platform"/>
            <consortium name="The Broad Institute Genome Sequencing Center for Infectious Disease"/>
            <person name="Wu L."/>
            <person name="Ma J."/>
        </authorList>
    </citation>
    <scope>NUCLEOTIDE SEQUENCE [LARGE SCALE GENOMIC DNA]</scope>
    <source>
        <strain evidence="4">JCM 16702</strain>
    </source>
</reference>
<dbReference type="Proteomes" id="UP001500683">
    <property type="component" value="Unassembled WGS sequence"/>
</dbReference>
<dbReference type="EMBL" id="BAAAZG010000047">
    <property type="protein sequence ID" value="GAA4090932.1"/>
    <property type="molecule type" value="Genomic_DNA"/>
</dbReference>
<evidence type="ECO:0000256" key="2">
    <source>
        <dbReference type="SAM" id="Phobius"/>
    </source>
</evidence>
<name>A0ABP7WKI1_9ACTN</name>
<keyword evidence="2" id="KW-0472">Membrane</keyword>
<keyword evidence="2" id="KW-1133">Transmembrane helix</keyword>
<feature type="transmembrane region" description="Helical" evidence="2">
    <location>
        <begin position="224"/>
        <end position="243"/>
    </location>
</feature>
<accession>A0ABP7WKI1</accession>
<feature type="transmembrane region" description="Helical" evidence="2">
    <location>
        <begin position="156"/>
        <end position="177"/>
    </location>
</feature>
<feature type="transmembrane region" description="Helical" evidence="2">
    <location>
        <begin position="29"/>
        <end position="50"/>
    </location>
</feature>
<feature type="region of interest" description="Disordered" evidence="1">
    <location>
        <begin position="485"/>
        <end position="517"/>
    </location>
</feature>
<evidence type="ECO:0000313" key="4">
    <source>
        <dbReference type="Proteomes" id="UP001500683"/>
    </source>
</evidence>
<feature type="transmembrane region" description="Helical" evidence="2">
    <location>
        <begin position="131"/>
        <end position="150"/>
    </location>
</feature>
<dbReference type="RefSeq" id="WP_344954280.1">
    <property type="nucleotide sequence ID" value="NZ_BAAAZG010000047.1"/>
</dbReference>
<keyword evidence="2" id="KW-0812">Transmembrane</keyword>
<feature type="transmembrane region" description="Helical" evidence="2">
    <location>
        <begin position="189"/>
        <end position="218"/>
    </location>
</feature>
<evidence type="ECO:0000256" key="1">
    <source>
        <dbReference type="SAM" id="MobiDB-lite"/>
    </source>
</evidence>
<gene>
    <name evidence="3" type="ORF">GCM10022214_59760</name>
</gene>
<evidence type="ECO:0000313" key="3">
    <source>
        <dbReference type="EMBL" id="GAA4090932.1"/>
    </source>
</evidence>
<comment type="caution">
    <text evidence="3">The sequence shown here is derived from an EMBL/GenBank/DDBJ whole genome shotgun (WGS) entry which is preliminary data.</text>
</comment>
<organism evidence="3 4">
    <name type="scientific">Actinomadura miaoliensis</name>
    <dbReference type="NCBI Taxonomy" id="430685"/>
    <lineage>
        <taxon>Bacteria</taxon>
        <taxon>Bacillati</taxon>
        <taxon>Actinomycetota</taxon>
        <taxon>Actinomycetes</taxon>
        <taxon>Streptosporangiales</taxon>
        <taxon>Thermomonosporaceae</taxon>
        <taxon>Actinomadura</taxon>
    </lineage>
</organism>
<feature type="compositionally biased region" description="Low complexity" evidence="1">
    <location>
        <begin position="488"/>
        <end position="499"/>
    </location>
</feature>
<proteinExistence type="predicted"/>
<keyword evidence="4" id="KW-1185">Reference proteome</keyword>
<protein>
    <recommendedName>
        <fullName evidence="5">Phospholipid carrier-dependent glycosyltransferase</fullName>
    </recommendedName>
</protein>
<feature type="transmembrane region" description="Helical" evidence="2">
    <location>
        <begin position="96"/>
        <end position="119"/>
    </location>
</feature>